<dbReference type="PROSITE" id="PS00676">
    <property type="entry name" value="SIGMA54_INTERACT_2"/>
    <property type="match status" value="1"/>
</dbReference>
<dbReference type="SMART" id="SM00382">
    <property type="entry name" value="AAA"/>
    <property type="match status" value="1"/>
</dbReference>
<dbReference type="InterPro" id="IPR058031">
    <property type="entry name" value="AAA_lid_NorR"/>
</dbReference>
<dbReference type="Gene3D" id="1.10.8.60">
    <property type="match status" value="1"/>
</dbReference>
<dbReference type="AlphaFoldDB" id="A0A9X1RTC7"/>
<dbReference type="CDD" id="cd00009">
    <property type="entry name" value="AAA"/>
    <property type="match status" value="1"/>
</dbReference>
<reference evidence="8" key="1">
    <citation type="submission" date="2022-01" db="EMBL/GenBank/DDBJ databases">
        <title>Genome sequence and assembly of Parabukholderia sp. RG36.</title>
        <authorList>
            <person name="Chhetri G."/>
        </authorList>
    </citation>
    <scope>NUCLEOTIDE SEQUENCE</scope>
    <source>
        <strain evidence="8">RG36</strain>
    </source>
</reference>
<dbReference type="GO" id="GO:0006355">
    <property type="term" value="P:regulation of DNA-templated transcription"/>
    <property type="evidence" value="ECO:0007669"/>
    <property type="project" value="InterPro"/>
</dbReference>
<protein>
    <submittedName>
        <fullName evidence="8">Sigma-54 dependent transcriptional regulator</fullName>
    </submittedName>
</protein>
<dbReference type="SUPFAM" id="SSF52540">
    <property type="entry name" value="P-loop containing nucleoside triphosphate hydrolases"/>
    <property type="match status" value="1"/>
</dbReference>
<dbReference type="PANTHER" id="PTHR32071">
    <property type="entry name" value="TRANSCRIPTIONAL REGULATORY PROTEIN"/>
    <property type="match status" value="1"/>
</dbReference>
<keyword evidence="2" id="KW-0067">ATP-binding</keyword>
<accession>A0A9X1RTC7</accession>
<evidence type="ECO:0000256" key="2">
    <source>
        <dbReference type="ARBA" id="ARBA00022840"/>
    </source>
</evidence>
<feature type="region of interest" description="Disordered" evidence="6">
    <location>
        <begin position="31"/>
        <end position="90"/>
    </location>
</feature>
<dbReference type="Proteomes" id="UP001139308">
    <property type="component" value="Unassembled WGS sequence"/>
</dbReference>
<keyword evidence="5" id="KW-0804">Transcription</keyword>
<dbReference type="PROSITE" id="PS00688">
    <property type="entry name" value="SIGMA54_INTERACT_3"/>
    <property type="match status" value="1"/>
</dbReference>
<dbReference type="Pfam" id="PF00158">
    <property type="entry name" value="Sigma54_activat"/>
    <property type="match status" value="1"/>
</dbReference>
<keyword evidence="1" id="KW-0547">Nucleotide-binding</keyword>
<dbReference type="InterPro" id="IPR009057">
    <property type="entry name" value="Homeodomain-like_sf"/>
</dbReference>
<feature type="compositionally biased region" description="Low complexity" evidence="6">
    <location>
        <begin position="65"/>
        <end position="88"/>
    </location>
</feature>
<dbReference type="EMBL" id="JAKLJA010000010">
    <property type="protein sequence ID" value="MCG5074554.1"/>
    <property type="molecule type" value="Genomic_DNA"/>
</dbReference>
<dbReference type="Gene3D" id="1.10.10.60">
    <property type="entry name" value="Homeodomain-like"/>
    <property type="match status" value="1"/>
</dbReference>
<dbReference type="InterPro" id="IPR025943">
    <property type="entry name" value="Sigma_54_int_dom_ATP-bd_2"/>
</dbReference>
<evidence type="ECO:0000313" key="8">
    <source>
        <dbReference type="EMBL" id="MCG5074554.1"/>
    </source>
</evidence>
<evidence type="ECO:0000256" key="3">
    <source>
        <dbReference type="ARBA" id="ARBA00023015"/>
    </source>
</evidence>
<dbReference type="Pfam" id="PF25601">
    <property type="entry name" value="AAA_lid_14"/>
    <property type="match status" value="1"/>
</dbReference>
<dbReference type="Gene3D" id="3.40.50.300">
    <property type="entry name" value="P-loop containing nucleotide triphosphate hydrolases"/>
    <property type="match status" value="1"/>
</dbReference>
<comment type="caution">
    <text evidence="8">The sequence shown here is derived from an EMBL/GenBank/DDBJ whole genome shotgun (WGS) entry which is preliminary data.</text>
</comment>
<dbReference type="GO" id="GO:0043565">
    <property type="term" value="F:sequence-specific DNA binding"/>
    <property type="evidence" value="ECO:0007669"/>
    <property type="project" value="InterPro"/>
</dbReference>
<dbReference type="GO" id="GO:0005524">
    <property type="term" value="F:ATP binding"/>
    <property type="evidence" value="ECO:0007669"/>
    <property type="project" value="UniProtKB-KW"/>
</dbReference>
<evidence type="ECO:0000259" key="7">
    <source>
        <dbReference type="PROSITE" id="PS50045"/>
    </source>
</evidence>
<dbReference type="SUPFAM" id="SSF46689">
    <property type="entry name" value="Homeodomain-like"/>
    <property type="match status" value="1"/>
</dbReference>
<dbReference type="PANTHER" id="PTHR32071:SF120">
    <property type="entry name" value="TRANSCRIPTIONAL REGULATOR-RELATED"/>
    <property type="match status" value="1"/>
</dbReference>
<evidence type="ECO:0000313" key="9">
    <source>
        <dbReference type="Proteomes" id="UP001139308"/>
    </source>
</evidence>
<dbReference type="InterPro" id="IPR025944">
    <property type="entry name" value="Sigma_54_int_dom_CS"/>
</dbReference>
<keyword evidence="4" id="KW-0238">DNA-binding</keyword>
<evidence type="ECO:0000256" key="1">
    <source>
        <dbReference type="ARBA" id="ARBA00022741"/>
    </source>
</evidence>
<organism evidence="8 9">
    <name type="scientific">Paraburkholderia tagetis</name>
    <dbReference type="NCBI Taxonomy" id="2913261"/>
    <lineage>
        <taxon>Bacteria</taxon>
        <taxon>Pseudomonadati</taxon>
        <taxon>Pseudomonadota</taxon>
        <taxon>Betaproteobacteria</taxon>
        <taxon>Burkholderiales</taxon>
        <taxon>Burkholderiaceae</taxon>
        <taxon>Paraburkholderia</taxon>
    </lineage>
</organism>
<dbReference type="InterPro" id="IPR002197">
    <property type="entry name" value="HTH_Fis"/>
</dbReference>
<dbReference type="InterPro" id="IPR002078">
    <property type="entry name" value="Sigma_54_int"/>
</dbReference>
<evidence type="ECO:0000256" key="4">
    <source>
        <dbReference type="ARBA" id="ARBA00023125"/>
    </source>
</evidence>
<dbReference type="FunFam" id="3.40.50.300:FF:000006">
    <property type="entry name" value="DNA-binding transcriptional regulator NtrC"/>
    <property type="match status" value="1"/>
</dbReference>
<evidence type="ECO:0000256" key="6">
    <source>
        <dbReference type="SAM" id="MobiDB-lite"/>
    </source>
</evidence>
<keyword evidence="3" id="KW-0805">Transcription regulation</keyword>
<dbReference type="Pfam" id="PF20161">
    <property type="entry name" value="VpsR"/>
    <property type="match status" value="1"/>
</dbReference>
<dbReference type="Pfam" id="PF02954">
    <property type="entry name" value="HTH_8"/>
    <property type="match status" value="1"/>
</dbReference>
<dbReference type="InterPro" id="IPR045343">
    <property type="entry name" value="VpsR"/>
</dbReference>
<dbReference type="InterPro" id="IPR027417">
    <property type="entry name" value="P-loop_NTPase"/>
</dbReference>
<proteinExistence type="predicted"/>
<feature type="compositionally biased region" description="Basic and acidic residues" evidence="6">
    <location>
        <begin position="46"/>
        <end position="64"/>
    </location>
</feature>
<keyword evidence="9" id="KW-1185">Reference proteome</keyword>
<evidence type="ECO:0000256" key="5">
    <source>
        <dbReference type="ARBA" id="ARBA00023163"/>
    </source>
</evidence>
<name>A0A9X1RTC7_9BURK</name>
<dbReference type="InterPro" id="IPR011006">
    <property type="entry name" value="CheY-like_superfamily"/>
</dbReference>
<gene>
    <name evidence="8" type="ORF">L5014_14470</name>
</gene>
<dbReference type="PROSITE" id="PS50045">
    <property type="entry name" value="SIGMA54_INTERACT_4"/>
    <property type="match status" value="1"/>
</dbReference>
<sequence length="554" mass="59903">MRDSSHLGATVTSLAGAGQRLAMAAAPPRPIAAADGVGATGPRGLDAADRTPDGRLDGSPDSKPDSSAGSSPDCSPGSSPGSSPDSSPLADTDRALLYVARVPDTQLGAYLRSRGWEVATAKSAHEATRLAKAGPTCAGIVDLTSFAARDLAGLEAVLRLQQVGWIALTDAKRLTDPEVRRLIRHYCFDYVQLPIAPATLDYLVGHAFGMVTLCDLDDAPASAPSQDEDEMVGTCEAMQQLFRTIRKVANTDASVFISGESGTGKELTALAIHERSARRKAPFVPINCGAIPHHLLQSELFGYERGAFTGANQRKIGRVESANGGTLFLDEIGDLPMESQASLLRFLQEGKIERLGGHEQIPVDVRIISATHVDLEAAMRDGHFRADLFHRLCVLRVDEPPLRARGKDIEILAHHVLHKFKMDSARKIRGFTPDAIEAIYNYNWPGNVRELINRVRRAIVMAESKLISAADLDLDQFTEQQTVSLAQAREAAEKRAIEAALLRHRHRLAEAAADLGISRVTLYRLMGTHGLRDEKTIFGGEAENQPDLPHEPQA</sequence>
<dbReference type="InterPro" id="IPR003593">
    <property type="entry name" value="AAA+_ATPase"/>
</dbReference>
<feature type="domain" description="Sigma-54 factor interaction" evidence="7">
    <location>
        <begin position="231"/>
        <end position="460"/>
    </location>
</feature>
<dbReference type="SUPFAM" id="SSF52172">
    <property type="entry name" value="CheY-like"/>
    <property type="match status" value="1"/>
</dbReference>